<feature type="compositionally biased region" description="Basic and acidic residues" evidence="4">
    <location>
        <begin position="341"/>
        <end position="351"/>
    </location>
</feature>
<comment type="similarity">
    <text evidence="1">Belongs to the universal ribosomal protein uS4 family.</text>
</comment>
<evidence type="ECO:0000313" key="6">
    <source>
        <dbReference type="EMBL" id="QJH92149.1"/>
    </source>
</evidence>
<dbReference type="GO" id="GO:0015935">
    <property type="term" value="C:small ribosomal subunit"/>
    <property type="evidence" value="ECO:0007669"/>
    <property type="project" value="TreeGrafter"/>
</dbReference>
<dbReference type="InterPro" id="IPR002942">
    <property type="entry name" value="S4_RNA-bd"/>
</dbReference>
<dbReference type="GO" id="GO:0019843">
    <property type="term" value="F:rRNA binding"/>
    <property type="evidence" value="ECO:0007669"/>
    <property type="project" value="InterPro"/>
</dbReference>
<evidence type="ECO:0000259" key="5">
    <source>
        <dbReference type="SMART" id="SM00363"/>
    </source>
</evidence>
<reference evidence="6" key="1">
    <citation type="journal article" date="2020" name="Mol. Biol. Evol.">
        <title>Extensive Shifts from Cis- to Trans-splicing of Gymnosperm Mitochondrial Introns.</title>
        <authorList>
            <person name="Guo W."/>
            <person name="Zhu A."/>
            <person name="Fan W."/>
            <person name="Adams R.P."/>
            <person name="Mower J.P."/>
        </authorList>
    </citation>
    <scope>NUCLEOTIDE SEQUENCE</scope>
</reference>
<dbReference type="GO" id="GO:0042274">
    <property type="term" value="P:ribosomal small subunit biogenesis"/>
    <property type="evidence" value="ECO:0007669"/>
    <property type="project" value="TreeGrafter"/>
</dbReference>
<evidence type="ECO:0000256" key="1">
    <source>
        <dbReference type="ARBA" id="ARBA00007465"/>
    </source>
</evidence>
<proteinExistence type="inferred from homology"/>
<feature type="region of interest" description="Disordered" evidence="4">
    <location>
        <begin position="276"/>
        <end position="309"/>
    </location>
</feature>
<geneLocation type="mitochondrion" evidence="6"/>
<dbReference type="CDD" id="cd00165">
    <property type="entry name" value="S4"/>
    <property type="match status" value="1"/>
</dbReference>
<evidence type="ECO:0000256" key="2">
    <source>
        <dbReference type="ARBA" id="ARBA00023274"/>
    </source>
</evidence>
<feature type="compositionally biased region" description="Basic residues" evidence="4">
    <location>
        <begin position="297"/>
        <end position="309"/>
    </location>
</feature>
<dbReference type="Gene3D" id="3.10.290.10">
    <property type="entry name" value="RNA-binding S4 domain"/>
    <property type="match status" value="1"/>
</dbReference>
<gene>
    <name evidence="6" type="primary">rps4</name>
</gene>
<dbReference type="GO" id="GO:0003735">
    <property type="term" value="F:structural constituent of ribosome"/>
    <property type="evidence" value="ECO:0007669"/>
    <property type="project" value="TreeGrafter"/>
</dbReference>
<dbReference type="SMART" id="SM00363">
    <property type="entry name" value="S4"/>
    <property type="match status" value="1"/>
</dbReference>
<protein>
    <submittedName>
        <fullName evidence="6">Ribosomal protein S4</fullName>
    </submittedName>
</protein>
<evidence type="ECO:0000256" key="3">
    <source>
        <dbReference type="PROSITE-ProRule" id="PRU00182"/>
    </source>
</evidence>
<feature type="region of interest" description="Disordered" evidence="4">
    <location>
        <begin position="329"/>
        <end position="351"/>
    </location>
</feature>
<dbReference type="InterPro" id="IPR022801">
    <property type="entry name" value="Ribosomal_uS4"/>
</dbReference>
<dbReference type="AlphaFoldDB" id="A0A6M3X3N2"/>
<keyword evidence="6" id="KW-0689">Ribosomal protein</keyword>
<evidence type="ECO:0000256" key="4">
    <source>
        <dbReference type="SAM" id="MobiDB-lite"/>
    </source>
</evidence>
<dbReference type="PROSITE" id="PS50889">
    <property type="entry name" value="S4"/>
    <property type="match status" value="1"/>
</dbReference>
<dbReference type="Pfam" id="PF01479">
    <property type="entry name" value="S4"/>
    <property type="match status" value="1"/>
</dbReference>
<keyword evidence="2" id="KW-0687">Ribonucleoprotein</keyword>
<dbReference type="SUPFAM" id="SSF55174">
    <property type="entry name" value="Alpha-L RNA-binding motif"/>
    <property type="match status" value="1"/>
</dbReference>
<sequence>MLPALRSKTRRLLPGNVWNKRLTRIQRRILRRLKSKRRSIGKNPSLGQNLNSYLKSQAIRKLSPFHGNLPIAKMHGGTERASYIPFSLNPETRSDVILVRLHFRETLPQARQLISHRKIRVNNEMVNMTRFQVSRGDPIPIGENSVRTRKVRKYSYIGGFVDQIVGKCRIVDKPRTRKGWFRLLEKRQGCRLLLKSLFLQRLRSWRKQNSMLSSRTPVLKGVCLGSLFAEHDKMKRNSYYSVLLKRRGPTCLSSLIVNNGPSLYALCRDSTYWFESPSRKSPSRKPPSRKSPSGKSPSRKRRIGRNRRIRKIELPTHYLEVNHRTPKAVVSYGPDIGHIPPDMRLKDPNLP</sequence>
<organism evidence="6">
    <name type="scientific">Taxus baccata</name>
    <name type="common">English yew</name>
    <dbReference type="NCBI Taxonomy" id="25629"/>
    <lineage>
        <taxon>Eukaryota</taxon>
        <taxon>Viridiplantae</taxon>
        <taxon>Streptophyta</taxon>
        <taxon>Embryophyta</taxon>
        <taxon>Tracheophyta</taxon>
        <taxon>Spermatophyta</taxon>
        <taxon>Pinopsida</taxon>
        <taxon>Pinidae</taxon>
        <taxon>Conifers II</taxon>
        <taxon>Cupressales</taxon>
        <taxon>Taxaceae</taxon>
        <taxon>Taxus</taxon>
    </lineage>
</organism>
<dbReference type="InterPro" id="IPR036986">
    <property type="entry name" value="S4_RNA-bd_sf"/>
</dbReference>
<name>A0A6M3X3N2_TAXBA</name>
<dbReference type="PANTHER" id="PTHR11831">
    <property type="entry name" value="30S 40S RIBOSOMAL PROTEIN"/>
    <property type="match status" value="1"/>
</dbReference>
<dbReference type="PANTHER" id="PTHR11831:SF30">
    <property type="entry name" value="SMALL RIBOSOMAL SUBUNIT PROTEIN US4M"/>
    <property type="match status" value="1"/>
</dbReference>
<accession>A0A6M3X3N2</accession>
<keyword evidence="6" id="KW-0496">Mitochondrion</keyword>
<feature type="domain" description="RNA-binding S4" evidence="5">
    <location>
        <begin position="92"/>
        <end position="155"/>
    </location>
</feature>
<keyword evidence="3" id="KW-0694">RNA-binding</keyword>
<dbReference type="EMBL" id="MN965381">
    <property type="protein sequence ID" value="QJH92149.1"/>
    <property type="molecule type" value="Genomic_DNA"/>
</dbReference>